<keyword evidence="3 5" id="KW-0808">Transferase</keyword>
<protein>
    <recommendedName>
        <fullName evidence="5">Cobalt-precorrin-5B C(1)-methyltransferase</fullName>
        <ecNumber evidence="5">2.1.1.195</ecNumber>
    </recommendedName>
    <alternativeName>
        <fullName evidence="5">Cobalt-precorrin-6A synthase</fullName>
    </alternativeName>
</protein>
<keyword evidence="2 5" id="KW-0489">Methyltransferase</keyword>
<comment type="similarity">
    <text evidence="5">Belongs to the CbiD family.</text>
</comment>
<dbReference type="GO" id="GO:0032259">
    <property type="term" value="P:methylation"/>
    <property type="evidence" value="ECO:0007669"/>
    <property type="project" value="UniProtKB-KW"/>
</dbReference>
<dbReference type="InterPro" id="IPR036074">
    <property type="entry name" value="CbiD_sf"/>
</dbReference>
<evidence type="ECO:0000256" key="5">
    <source>
        <dbReference type="HAMAP-Rule" id="MF_00787"/>
    </source>
</evidence>
<dbReference type="PANTHER" id="PTHR35863:SF1">
    <property type="entry name" value="COBALT-PRECORRIN-5B C(1)-METHYLTRANSFERASE"/>
    <property type="match status" value="1"/>
</dbReference>
<accession>A0A7K3NHW8</accession>
<comment type="function">
    <text evidence="5">Catalyzes the methylation of C-1 in cobalt-precorrin-5B to form cobalt-precorrin-6A.</text>
</comment>
<comment type="catalytic activity">
    <reaction evidence="5">
        <text>Co-precorrin-5B + S-adenosyl-L-methionine = Co-precorrin-6A + S-adenosyl-L-homocysteine</text>
        <dbReference type="Rhea" id="RHEA:26285"/>
        <dbReference type="ChEBI" id="CHEBI:57856"/>
        <dbReference type="ChEBI" id="CHEBI:59789"/>
        <dbReference type="ChEBI" id="CHEBI:60063"/>
        <dbReference type="ChEBI" id="CHEBI:60064"/>
        <dbReference type="EC" id="2.1.1.195"/>
    </reaction>
</comment>
<dbReference type="PIRSF" id="PIRSF026782">
    <property type="entry name" value="CbiD"/>
    <property type="match status" value="1"/>
</dbReference>
<dbReference type="Pfam" id="PF01888">
    <property type="entry name" value="CbiD"/>
    <property type="match status" value="2"/>
</dbReference>
<dbReference type="SUPFAM" id="SSF111342">
    <property type="entry name" value="CbiD-like"/>
    <property type="match status" value="1"/>
</dbReference>
<evidence type="ECO:0000256" key="6">
    <source>
        <dbReference type="SAM" id="MobiDB-lite"/>
    </source>
</evidence>
<evidence type="ECO:0000256" key="1">
    <source>
        <dbReference type="ARBA" id="ARBA00022573"/>
    </source>
</evidence>
<comment type="pathway">
    <text evidence="5">Cofactor biosynthesis; adenosylcobalamin biosynthesis; cob(II)yrinate a,c-diamide from sirohydrochlorin (anaerobic route): step 6/10.</text>
</comment>
<feature type="region of interest" description="Disordered" evidence="6">
    <location>
        <begin position="60"/>
        <end position="106"/>
    </location>
</feature>
<proteinExistence type="inferred from homology"/>
<evidence type="ECO:0000313" key="8">
    <source>
        <dbReference type="Proteomes" id="UP000469724"/>
    </source>
</evidence>
<comment type="caution">
    <text evidence="7">The sequence shown here is derived from an EMBL/GenBank/DDBJ whole genome shotgun (WGS) entry which is preliminary data.</text>
</comment>
<dbReference type="EMBL" id="JAAGRQ010000009">
    <property type="protein sequence ID" value="NDY55801.1"/>
    <property type="molecule type" value="Genomic_DNA"/>
</dbReference>
<keyword evidence="4 5" id="KW-0949">S-adenosyl-L-methionine</keyword>
<keyword evidence="8" id="KW-1185">Reference proteome</keyword>
<dbReference type="GO" id="GO:0019251">
    <property type="term" value="P:anaerobic cobalamin biosynthetic process"/>
    <property type="evidence" value="ECO:0007669"/>
    <property type="project" value="UniProtKB-UniRule"/>
</dbReference>
<evidence type="ECO:0000256" key="2">
    <source>
        <dbReference type="ARBA" id="ARBA00022603"/>
    </source>
</evidence>
<name>A0A7K3NHW8_9BACT</name>
<organism evidence="7 8">
    <name type="scientific">Desulfolutivibrio sulfodismutans</name>
    <dbReference type="NCBI Taxonomy" id="63561"/>
    <lineage>
        <taxon>Bacteria</taxon>
        <taxon>Pseudomonadati</taxon>
        <taxon>Thermodesulfobacteriota</taxon>
        <taxon>Desulfovibrionia</taxon>
        <taxon>Desulfovibrionales</taxon>
        <taxon>Desulfovibrionaceae</taxon>
        <taxon>Desulfolutivibrio</taxon>
    </lineage>
</organism>
<evidence type="ECO:0000313" key="7">
    <source>
        <dbReference type="EMBL" id="NDY55801.1"/>
    </source>
</evidence>
<dbReference type="RefSeq" id="WP_163300854.1">
    <property type="nucleotide sequence ID" value="NZ_JAAGRQ010000009.1"/>
</dbReference>
<dbReference type="HAMAP" id="MF_00787">
    <property type="entry name" value="CbiD"/>
    <property type="match status" value="1"/>
</dbReference>
<sequence length="415" mass="42662">MPDRPTLRSGFTTGSAASASAKAAALALMGLLPDARPCPMDIPLPDGARLTVPVYEVADAPDATTTPGTPDATNTPDTPKTPDAPTLETPTPDAEVATPGTGTPPAAARRVRAVTVKDGGDDPDVTHQARIGCTVAFDASLPPGDIRITGGHGVGVVTLPGLPVAVGRPAINPGPLAQIRAALAEALAMAGQTPAHGLTAVVDVEDGEALAARTMNPRLGIVGGVSILGTSGIVKPFSHEAWKGAVREALDVARALGVAHVGLSTGRRSEKALRRTLPQLPEQAFVQIADFFGFSLEEAAGRGFAAVTLCAYPGKLVKMAMGLRNTHAHLTDTDFTALADWCRQAGIAGTICAAVATANTVRHAFELARDDPAFPELPRLLAQKALAQARTFAGPGPRLDVVALDYDDRALWSGP</sequence>
<keyword evidence="1 5" id="KW-0169">Cobalamin biosynthesis</keyword>
<evidence type="ECO:0000256" key="3">
    <source>
        <dbReference type="ARBA" id="ARBA00022679"/>
    </source>
</evidence>
<dbReference type="Proteomes" id="UP000469724">
    <property type="component" value="Unassembled WGS sequence"/>
</dbReference>
<feature type="compositionally biased region" description="Low complexity" evidence="6">
    <location>
        <begin position="97"/>
        <end position="106"/>
    </location>
</feature>
<dbReference type="Gene3D" id="3.30.2110.10">
    <property type="entry name" value="CbiD-like"/>
    <property type="match status" value="1"/>
</dbReference>
<dbReference type="NCBIfam" id="TIGR00312">
    <property type="entry name" value="cbiD"/>
    <property type="match status" value="1"/>
</dbReference>
<dbReference type="AlphaFoldDB" id="A0A7K3NHW8"/>
<feature type="compositionally biased region" description="Low complexity" evidence="6">
    <location>
        <begin position="60"/>
        <end position="86"/>
    </location>
</feature>
<dbReference type="PANTHER" id="PTHR35863">
    <property type="entry name" value="COBALT-PRECORRIN-5B C(1)-METHYLTRANSFERASE"/>
    <property type="match status" value="1"/>
</dbReference>
<reference evidence="7 8" key="1">
    <citation type="submission" date="2020-02" db="EMBL/GenBank/DDBJ databases">
        <title>Comparative genomics of sulfur disproportionating microorganisms.</title>
        <authorList>
            <person name="Ward L.M."/>
            <person name="Bertran E."/>
            <person name="Johnston D.T."/>
        </authorList>
    </citation>
    <scope>NUCLEOTIDE SEQUENCE [LARGE SCALE GENOMIC DNA]</scope>
    <source>
        <strain evidence="7 8">DSM 3696</strain>
    </source>
</reference>
<dbReference type="EC" id="2.1.1.195" evidence="5"/>
<evidence type="ECO:0000256" key="4">
    <source>
        <dbReference type="ARBA" id="ARBA00022691"/>
    </source>
</evidence>
<dbReference type="InterPro" id="IPR002748">
    <property type="entry name" value="CbiD"/>
</dbReference>
<gene>
    <name evidence="5 7" type="primary">cbiD</name>
    <name evidence="7" type="ORF">G3N56_03465</name>
</gene>
<dbReference type="GO" id="GO:0008168">
    <property type="term" value="F:methyltransferase activity"/>
    <property type="evidence" value="ECO:0007669"/>
    <property type="project" value="UniProtKB-UniRule"/>
</dbReference>
<dbReference type="UniPathway" id="UPA00148">
    <property type="reaction ID" value="UER00227"/>
</dbReference>